<name>A0A5M3MXC9_CONPW</name>
<dbReference type="RefSeq" id="XP_007765651.1">
    <property type="nucleotide sequence ID" value="XM_007767461.1"/>
</dbReference>
<proteinExistence type="predicted"/>
<dbReference type="Proteomes" id="UP000053558">
    <property type="component" value="Unassembled WGS sequence"/>
</dbReference>
<protein>
    <submittedName>
        <fullName evidence="2">Uncharacterized protein</fullName>
    </submittedName>
</protein>
<comment type="caution">
    <text evidence="2">The sequence shown here is derived from an EMBL/GenBank/DDBJ whole genome shotgun (WGS) entry which is preliminary data.</text>
</comment>
<dbReference type="EMBL" id="JH711575">
    <property type="protein sequence ID" value="EIW83736.1"/>
    <property type="molecule type" value="Genomic_DNA"/>
</dbReference>
<evidence type="ECO:0000313" key="2">
    <source>
        <dbReference type="EMBL" id="EIW83736.1"/>
    </source>
</evidence>
<sequence>MLNPLTILLSLLTWFPARLIIRVYVLLAAFHVTFVLLATGARPLCGLTFTASTPVCRWFDNMGTHYQTLSPFASIMDINTAQTRRIGYPVRDAASPIPAQARVMLHELLPQVSALHVPFSRALIKELEDADVKLQSVARLSNSLEAKKSHFAHSVLTASSLLPKALKAGNSRCSTAEDCATLTLSANRSLADFADRVGASVIELQKHSSSLAAARRYLVAHLSHLHKEVSEELANAHRHKYSTNLLSSIFNGSARFGLGQVLKVLSRANQEIMKLLRLSIQAEEEHAIFIMAVDEIRGALLEIAHSPIPQAHLQFLAHRMEILGRDGGEERLQRVFIDAFRDDTGQ</sequence>
<evidence type="ECO:0000313" key="3">
    <source>
        <dbReference type="Proteomes" id="UP000053558"/>
    </source>
</evidence>
<keyword evidence="1" id="KW-0812">Transmembrane</keyword>
<keyword evidence="1" id="KW-1133">Transmembrane helix</keyword>
<keyword evidence="3" id="KW-1185">Reference proteome</keyword>
<dbReference type="KEGG" id="cput:CONPUDRAFT_150799"/>
<gene>
    <name evidence="2" type="ORF">CONPUDRAFT_150799</name>
</gene>
<feature type="transmembrane region" description="Helical" evidence="1">
    <location>
        <begin position="20"/>
        <end position="39"/>
    </location>
</feature>
<keyword evidence="1" id="KW-0472">Membrane</keyword>
<evidence type="ECO:0000256" key="1">
    <source>
        <dbReference type="SAM" id="Phobius"/>
    </source>
</evidence>
<dbReference type="GeneID" id="19202755"/>
<reference evidence="3" key="1">
    <citation type="journal article" date="2012" name="Science">
        <title>The Paleozoic origin of enzymatic lignin decomposition reconstructed from 31 fungal genomes.</title>
        <authorList>
            <person name="Floudas D."/>
            <person name="Binder M."/>
            <person name="Riley R."/>
            <person name="Barry K."/>
            <person name="Blanchette R.A."/>
            <person name="Henrissat B."/>
            <person name="Martinez A.T."/>
            <person name="Otillar R."/>
            <person name="Spatafora J.W."/>
            <person name="Yadav J.S."/>
            <person name="Aerts A."/>
            <person name="Benoit I."/>
            <person name="Boyd A."/>
            <person name="Carlson A."/>
            <person name="Copeland A."/>
            <person name="Coutinho P.M."/>
            <person name="de Vries R.P."/>
            <person name="Ferreira P."/>
            <person name="Findley K."/>
            <person name="Foster B."/>
            <person name="Gaskell J."/>
            <person name="Glotzer D."/>
            <person name="Gorecki P."/>
            <person name="Heitman J."/>
            <person name="Hesse C."/>
            <person name="Hori C."/>
            <person name="Igarashi K."/>
            <person name="Jurgens J.A."/>
            <person name="Kallen N."/>
            <person name="Kersten P."/>
            <person name="Kohler A."/>
            <person name="Kuees U."/>
            <person name="Kumar T.K.A."/>
            <person name="Kuo A."/>
            <person name="LaButti K."/>
            <person name="Larrondo L.F."/>
            <person name="Lindquist E."/>
            <person name="Ling A."/>
            <person name="Lombard V."/>
            <person name="Lucas S."/>
            <person name="Lundell T."/>
            <person name="Martin R."/>
            <person name="McLaughlin D.J."/>
            <person name="Morgenstern I."/>
            <person name="Morin E."/>
            <person name="Murat C."/>
            <person name="Nagy L.G."/>
            <person name="Nolan M."/>
            <person name="Ohm R.A."/>
            <person name="Patyshakuliyeva A."/>
            <person name="Rokas A."/>
            <person name="Ruiz-Duenas F.J."/>
            <person name="Sabat G."/>
            <person name="Salamov A."/>
            <person name="Samejima M."/>
            <person name="Schmutz J."/>
            <person name="Slot J.C."/>
            <person name="St John F."/>
            <person name="Stenlid J."/>
            <person name="Sun H."/>
            <person name="Sun S."/>
            <person name="Syed K."/>
            <person name="Tsang A."/>
            <person name="Wiebenga A."/>
            <person name="Young D."/>
            <person name="Pisabarro A."/>
            <person name="Eastwood D.C."/>
            <person name="Martin F."/>
            <person name="Cullen D."/>
            <person name="Grigoriev I.V."/>
            <person name="Hibbett D.S."/>
        </authorList>
    </citation>
    <scope>NUCLEOTIDE SEQUENCE [LARGE SCALE GENOMIC DNA]</scope>
    <source>
        <strain evidence="3">RWD-64-598 SS2</strain>
    </source>
</reference>
<organism evidence="2 3">
    <name type="scientific">Coniophora puteana (strain RWD-64-598)</name>
    <name type="common">Brown rot fungus</name>
    <dbReference type="NCBI Taxonomy" id="741705"/>
    <lineage>
        <taxon>Eukaryota</taxon>
        <taxon>Fungi</taxon>
        <taxon>Dikarya</taxon>
        <taxon>Basidiomycota</taxon>
        <taxon>Agaricomycotina</taxon>
        <taxon>Agaricomycetes</taxon>
        <taxon>Agaricomycetidae</taxon>
        <taxon>Boletales</taxon>
        <taxon>Coniophorineae</taxon>
        <taxon>Coniophoraceae</taxon>
        <taxon>Coniophora</taxon>
    </lineage>
</organism>
<dbReference type="AlphaFoldDB" id="A0A5M3MXC9"/>
<accession>A0A5M3MXC9</accession>